<evidence type="ECO:0000256" key="5">
    <source>
        <dbReference type="HAMAP-Rule" id="MF_02237"/>
    </source>
</evidence>
<dbReference type="PROSITE" id="PS51686">
    <property type="entry name" value="SAM_MT_RSMB_NOP"/>
    <property type="match status" value="1"/>
</dbReference>
<dbReference type="InterPro" id="IPR029063">
    <property type="entry name" value="SAM-dependent_MTases_sf"/>
</dbReference>
<dbReference type="GO" id="GO:0000049">
    <property type="term" value="F:tRNA binding"/>
    <property type="evidence" value="ECO:0007669"/>
    <property type="project" value="UniProtKB-UniRule"/>
</dbReference>
<feature type="binding site" evidence="5">
    <location>
        <position position="273"/>
    </location>
    <ligand>
        <name>S-adenosyl-L-methionine</name>
        <dbReference type="ChEBI" id="CHEBI:59789"/>
    </ligand>
</feature>
<dbReference type="SUPFAM" id="SSF88697">
    <property type="entry name" value="PUA domain-like"/>
    <property type="match status" value="1"/>
</dbReference>
<dbReference type="InterPro" id="IPR001678">
    <property type="entry name" value="MeTrfase_RsmB-F_NOP2_dom"/>
</dbReference>
<dbReference type="STRING" id="999630.TUZN_0448"/>
<dbReference type="InterPro" id="IPR043699">
    <property type="entry name" value="NSUN6"/>
</dbReference>
<accession>F2L385</accession>
<dbReference type="InterPro" id="IPR023267">
    <property type="entry name" value="RCMT"/>
</dbReference>
<evidence type="ECO:0000313" key="7">
    <source>
        <dbReference type="EMBL" id="AEA11944.1"/>
    </source>
</evidence>
<dbReference type="GO" id="GO:0001510">
    <property type="term" value="P:RNA methylation"/>
    <property type="evidence" value="ECO:0007669"/>
    <property type="project" value="InterPro"/>
</dbReference>
<comment type="caution">
    <text evidence="5">Lacks conserved residue(s) required for the propagation of feature annotation.</text>
</comment>
<dbReference type="PANTHER" id="PTHR22807">
    <property type="entry name" value="NOP2 YEAST -RELATED NOL1/NOP2/FMU SUN DOMAIN-CONTAINING"/>
    <property type="match status" value="1"/>
</dbReference>
<dbReference type="Gene3D" id="2.30.130.10">
    <property type="entry name" value="PUA domain"/>
    <property type="match status" value="1"/>
</dbReference>
<evidence type="ECO:0000256" key="3">
    <source>
        <dbReference type="ARBA" id="ARBA00022691"/>
    </source>
</evidence>
<dbReference type="SUPFAM" id="SSF53335">
    <property type="entry name" value="S-adenosyl-L-methionine-dependent methyltransferases"/>
    <property type="match status" value="1"/>
</dbReference>
<dbReference type="InterPro" id="IPR015947">
    <property type="entry name" value="PUA-like_sf"/>
</dbReference>
<dbReference type="PRINTS" id="PR02008">
    <property type="entry name" value="RCMTFAMILY"/>
</dbReference>
<dbReference type="AlphaFoldDB" id="F2L385"/>
<dbReference type="InterPro" id="IPR049560">
    <property type="entry name" value="MeTrfase_RsmB-F_NOP2_cat"/>
</dbReference>
<dbReference type="CDD" id="cd07953">
    <property type="entry name" value="PUA"/>
    <property type="match status" value="1"/>
</dbReference>
<feature type="binding site" evidence="5">
    <location>
        <position position="300"/>
    </location>
    <ligand>
        <name>S-adenosyl-L-methionine</name>
        <dbReference type="ChEBI" id="CHEBI:59789"/>
    </ligand>
</feature>
<dbReference type="HOGENOM" id="CLU_005316_1_0_2"/>
<feature type="binding site" evidence="5">
    <location>
        <position position="231"/>
    </location>
    <ligand>
        <name>S-adenosyl-L-methionine</name>
        <dbReference type="ChEBI" id="CHEBI:59789"/>
    </ligand>
</feature>
<dbReference type="eggNOG" id="arCOG00986">
    <property type="taxonomic scope" value="Archaea"/>
</dbReference>
<keyword evidence="1 5" id="KW-0489">Methyltransferase</keyword>
<dbReference type="eggNOG" id="arCOG00973">
    <property type="taxonomic scope" value="Archaea"/>
</dbReference>
<evidence type="ECO:0000256" key="4">
    <source>
        <dbReference type="ARBA" id="ARBA00022884"/>
    </source>
</evidence>
<sequence length="379" mass="43085">MWIDFNGIRIDKDLYNEFLQYISDKEIERILLAIKRPPHRYYIRANTVKITPEELVERLSKRFSVYRDEYLEEALWIPIRGPFNVPSARKEVVAEKRAAESVYMGSDLYAPGVLKAPGVRRGDEVNVVSPDGQVVAYGVAEMDGLDMVKYRRGLAVRTLRSVYEAPKLRELEEFARGYFYDQSMPAMWAGRLAAALGARRAIDLNASPGGKTTHMAQLSIHVIAFDRSRPKVERIIENARRLGLEHLVDVLVHDSRYVDRDFPFLRGDVALVDPPCSDLGVRPKLSHTISMRDVETLARYQRQFIAAAARLARYVIYSTCTLTFTENEGNVLWASEELGLKTVSIYVPRAVEGWGCGNCRRFMPNVFDAPGFFLAVLSQ</sequence>
<evidence type="ECO:0000259" key="6">
    <source>
        <dbReference type="PROSITE" id="PS51686"/>
    </source>
</evidence>
<dbReference type="CDD" id="cd02440">
    <property type="entry name" value="AdoMet_MTases"/>
    <property type="match status" value="1"/>
</dbReference>
<dbReference type="EC" id="2.1.1.-" evidence="5"/>
<keyword evidence="8" id="KW-1185">Reference proteome</keyword>
<evidence type="ECO:0000256" key="1">
    <source>
        <dbReference type="ARBA" id="ARBA00022603"/>
    </source>
</evidence>
<comment type="function">
    <text evidence="5">S-adenosyl-L-methionine-dependent methyltransferase that specifically methylates the C5 position of cytosine 72 in several tRNAs.</text>
</comment>
<dbReference type="RefSeq" id="WP_013679280.1">
    <property type="nucleotide sequence ID" value="NC_015315.1"/>
</dbReference>
<feature type="binding site" evidence="5">
    <location>
        <position position="226"/>
    </location>
    <ligand>
        <name>S-adenosyl-L-methionine</name>
        <dbReference type="ChEBI" id="CHEBI:59789"/>
    </ligand>
</feature>
<dbReference type="Gene3D" id="3.40.50.150">
    <property type="entry name" value="Vaccinia Virus protein VP39"/>
    <property type="match status" value="1"/>
</dbReference>
<proteinExistence type="inferred from homology"/>
<gene>
    <name evidence="7" type="ordered locus">TUZN_0448</name>
</gene>
<comment type="similarity">
    <text evidence="5">Belongs to the class I-like SAM-binding methyltransferase superfamily. RsmB/NOP family.</text>
</comment>
<dbReference type="GeneID" id="10359993"/>
<reference key="2">
    <citation type="submission" date="2011-03" db="EMBL/GenBank/DDBJ databases">
        <title>Complete genome sequence of the thermoacidophilic crenarchaeon Thermoproteus uzoniensis 768-20.</title>
        <authorList>
            <person name="Mardanov A.V."/>
            <person name="Gumerov V.M."/>
            <person name="Beletsky A.V."/>
            <person name="Prokofeva M.I."/>
            <person name="Bonch-Osmolovskaya E.A."/>
            <person name="Ravin N.V."/>
            <person name="Skryabin K.G."/>
        </authorList>
    </citation>
    <scope>NUCLEOTIDE SEQUENCE</scope>
    <source>
        <strain>768-20</strain>
    </source>
</reference>
<keyword evidence="4 5" id="KW-0694">RNA-binding</keyword>
<dbReference type="PROSITE" id="PS50890">
    <property type="entry name" value="PUA"/>
    <property type="match status" value="1"/>
</dbReference>
<dbReference type="HAMAP" id="MF_02237">
    <property type="entry name" value="NSUN6"/>
    <property type="match status" value="1"/>
</dbReference>
<feature type="domain" description="SAM-dependent MTase RsmB/NOP-type" evidence="6">
    <location>
        <begin position="108"/>
        <end position="379"/>
    </location>
</feature>
<dbReference type="Pfam" id="PF01472">
    <property type="entry name" value="PUA"/>
    <property type="match status" value="1"/>
</dbReference>
<dbReference type="KEGG" id="tuz:TUZN_0448"/>
<dbReference type="InterPro" id="IPR036974">
    <property type="entry name" value="PUA_sf"/>
</dbReference>
<dbReference type="EMBL" id="CP002590">
    <property type="protein sequence ID" value="AEA11944.1"/>
    <property type="molecule type" value="Genomic_DNA"/>
</dbReference>
<dbReference type="PANTHER" id="PTHR22807:SF34">
    <property type="entry name" value="TRNA (CYTOSINE(72)-C(5))-METHYLTRANSFERASE NSUN6"/>
    <property type="match status" value="1"/>
</dbReference>
<organism evidence="7 8">
    <name type="scientific">Thermoproteus uzoniensis (strain 768-20)</name>
    <dbReference type="NCBI Taxonomy" id="999630"/>
    <lineage>
        <taxon>Archaea</taxon>
        <taxon>Thermoproteota</taxon>
        <taxon>Thermoprotei</taxon>
        <taxon>Thermoproteales</taxon>
        <taxon>Thermoproteaceae</taxon>
        <taxon>Thermoproteus</taxon>
    </lineage>
</organism>
<dbReference type="Pfam" id="PF01189">
    <property type="entry name" value="Methyltr_RsmB-F"/>
    <property type="match status" value="1"/>
</dbReference>
<keyword evidence="2 5" id="KW-0808">Transferase</keyword>
<keyword evidence="3 5" id="KW-0949">S-adenosyl-L-methionine</keyword>
<reference evidence="7 8" key="1">
    <citation type="journal article" date="2011" name="J. Bacteriol.">
        <title>Complete genome sequence of the thermoacidophilic crenarchaeon Thermoproteus uzoniensis 768-20.</title>
        <authorList>
            <person name="Mardanov A.V."/>
            <person name="Gumerov V.M."/>
            <person name="Beletsky A.V."/>
            <person name="Prokofeva M.I."/>
            <person name="Bonch-Osmolovskaya E.A."/>
            <person name="Ravin N.V."/>
            <person name="Skryabin K.G."/>
        </authorList>
    </citation>
    <scope>NUCLEOTIDE SEQUENCE [LARGE SCALE GENOMIC DNA]</scope>
    <source>
        <strain evidence="7 8">768-20</strain>
    </source>
</reference>
<evidence type="ECO:0000256" key="2">
    <source>
        <dbReference type="ARBA" id="ARBA00022679"/>
    </source>
</evidence>
<dbReference type="GO" id="GO:0016428">
    <property type="term" value="F:tRNA (cytidine-5-)-methyltransferase activity"/>
    <property type="evidence" value="ECO:0007669"/>
    <property type="project" value="UniProtKB-UniRule"/>
</dbReference>
<comment type="catalytic activity">
    <reaction evidence="5">
        <text>cytidine(72) in tRNA + S-adenosyl-L-methionine = 5-methylcytidine(72) in tRNA + S-adenosyl-L-homocysteine + H(+)</text>
        <dbReference type="Rhea" id="RHEA:61988"/>
        <dbReference type="Rhea" id="RHEA-COMP:15996"/>
        <dbReference type="Rhea" id="RHEA-COMP:15997"/>
        <dbReference type="ChEBI" id="CHEBI:15378"/>
        <dbReference type="ChEBI" id="CHEBI:57856"/>
        <dbReference type="ChEBI" id="CHEBI:59789"/>
        <dbReference type="ChEBI" id="CHEBI:74483"/>
        <dbReference type="ChEBI" id="CHEBI:82748"/>
    </reaction>
</comment>
<evidence type="ECO:0000313" key="8">
    <source>
        <dbReference type="Proteomes" id="UP000008138"/>
    </source>
</evidence>
<name>F2L385_THEU7</name>
<feature type="active site" description="Nucleophile" evidence="5">
    <location>
        <position position="320"/>
    </location>
</feature>
<dbReference type="SMART" id="SM00359">
    <property type="entry name" value="PUA"/>
    <property type="match status" value="1"/>
</dbReference>
<protein>
    <recommendedName>
        <fullName evidence="5">tRNA (cytosine(72)-C(5))-methyltransferase</fullName>
        <shortName evidence="5">tRNA:m(5)C72 MTase</shortName>
        <ecNumber evidence="5">2.1.1.-</ecNumber>
    </recommendedName>
</protein>
<dbReference type="GO" id="GO:0006400">
    <property type="term" value="P:tRNA modification"/>
    <property type="evidence" value="ECO:0007669"/>
    <property type="project" value="UniProtKB-UniRule"/>
</dbReference>
<dbReference type="Gene3D" id="3.30.70.1170">
    <property type="entry name" value="Sun protein, domain 3"/>
    <property type="match status" value="1"/>
</dbReference>
<dbReference type="Proteomes" id="UP000008138">
    <property type="component" value="Chromosome"/>
</dbReference>
<dbReference type="InterPro" id="IPR002478">
    <property type="entry name" value="PUA"/>
</dbReference>
<feature type="binding site" evidence="5">
    <location>
        <position position="254"/>
    </location>
    <ligand>
        <name>S-adenosyl-L-methionine</name>
        <dbReference type="ChEBI" id="CHEBI:59789"/>
    </ligand>
</feature>